<dbReference type="Proteomes" id="UP001138709">
    <property type="component" value="Unassembled WGS sequence"/>
</dbReference>
<name>A0A9X9X8Z0_9PROT</name>
<comment type="caution">
    <text evidence="3">The sequence shown here is derived from an EMBL/GenBank/DDBJ whole genome shotgun (WGS) entry which is preliminary data.</text>
</comment>
<feature type="domain" description="PLL-like beta propeller" evidence="2">
    <location>
        <begin position="420"/>
        <end position="686"/>
    </location>
</feature>
<gene>
    <name evidence="3" type="ORF">GXW74_06735</name>
</gene>
<evidence type="ECO:0000313" key="3">
    <source>
        <dbReference type="EMBL" id="MBR0680176.1"/>
    </source>
</evidence>
<keyword evidence="4" id="KW-1185">Reference proteome</keyword>
<evidence type="ECO:0000256" key="1">
    <source>
        <dbReference type="SAM" id="MobiDB-lite"/>
    </source>
</evidence>
<dbReference type="RefSeq" id="WP_211845713.1">
    <property type="nucleotide sequence ID" value="NZ_JAAEDL010000005.1"/>
</dbReference>
<reference evidence="3" key="2">
    <citation type="journal article" date="2021" name="Syst. Appl. Microbiol.">
        <title>Roseomonas hellenica sp. nov., isolated from roots of wild-growing Alkanna tinctoria.</title>
        <authorList>
            <person name="Rat A."/>
            <person name="Naranjo H.D."/>
            <person name="Lebbe L."/>
            <person name="Cnockaert M."/>
            <person name="Krigas N."/>
            <person name="Grigoriadou K."/>
            <person name="Maloupa E."/>
            <person name="Willems A."/>
        </authorList>
    </citation>
    <scope>NUCLEOTIDE SEQUENCE</scope>
    <source>
        <strain evidence="3">LMG 31228</strain>
    </source>
</reference>
<reference evidence="3" key="1">
    <citation type="submission" date="2020-01" db="EMBL/GenBank/DDBJ databases">
        <authorList>
            <person name="Rat A."/>
        </authorList>
    </citation>
    <scope>NUCLEOTIDE SEQUENCE</scope>
    <source>
        <strain evidence="3">LMG 31228</strain>
    </source>
</reference>
<feature type="region of interest" description="Disordered" evidence="1">
    <location>
        <begin position="919"/>
        <end position="948"/>
    </location>
</feature>
<proteinExistence type="predicted"/>
<dbReference type="SUPFAM" id="SSF89372">
    <property type="entry name" value="Fucose-specific lectin"/>
    <property type="match status" value="2"/>
</dbReference>
<dbReference type="InterPro" id="IPR058502">
    <property type="entry name" value="PLL-like_beta-prop"/>
</dbReference>
<dbReference type="AlphaFoldDB" id="A0A9X9X8Z0"/>
<organism evidence="3 4">
    <name type="scientific">Neoroseomonas eburnea</name>
    <dbReference type="NCBI Taxonomy" id="1346889"/>
    <lineage>
        <taxon>Bacteria</taxon>
        <taxon>Pseudomonadati</taxon>
        <taxon>Pseudomonadota</taxon>
        <taxon>Alphaproteobacteria</taxon>
        <taxon>Acetobacterales</taxon>
        <taxon>Acetobacteraceae</taxon>
        <taxon>Neoroseomonas</taxon>
    </lineage>
</organism>
<protein>
    <recommendedName>
        <fullName evidence="2">PLL-like beta propeller domain-containing protein</fullName>
    </recommendedName>
</protein>
<dbReference type="Pfam" id="PF26607">
    <property type="entry name" value="DUF8189"/>
    <property type="match status" value="1"/>
</dbReference>
<dbReference type="EMBL" id="JAAEDL010000005">
    <property type="protein sequence ID" value="MBR0680176.1"/>
    <property type="molecule type" value="Genomic_DNA"/>
</dbReference>
<sequence length="1175" mass="122346">MSDSRLQDQAYCGCGEADAPLAPGIVWNRPALPEIAWRIGRFAGFRAAALRDLTRALPLLTSREGDDHAITLIELWAALADVLTFHGERIANESYLRTAVHRDSVRRLVRLLDYRPFAGLAAETDLAFTLDPGATLTLKPGLKVMSVPGQDELPQIFETLEQVAGEARLNRVAVRGVPIPHDPLAEGASRAALLSAPERLGPGDPLLFFWADAAEEKTLAKLAAPAREREAAWSPPNVRAMPQPALMAKVERAMRLFGHNAPASRIVFDEGEKSSPTTWSRPPGWVKVQEAFGIAAADSAAGLPLDARIEGLKPGATIVADLGQGALPVRLAVVTAVSEATETFGAATDKVTRIAVARQVLGRPSLSVLTTGSTRLVTRLATGICASFFPGAGGPVEPVNFPTVGGAPVPLTGDPIVAEGFGRTELVARGAGTALWYTRSLPGFVLTWVRLGGALKGDPVLLVPAADRTEIVARGWDDAIWLRRATGSGNAPAWAEWVSLGGRASGPVAAAAVPASGGVACVAVRGVDGEAYANFIGAATATGWRALPSLQVAAELAVVAVGTFFAVLARAASDNGLRLCLVAPTGSSPWVEVPGEEVVAGRPAMALAAGTIGIAARSDQDKLLFRAWGLSGVATDWEDLGGPIGSDPAIAIAGTRIVVAARFADGTLRMREQNAGSWGAWRVMGEGLGAIPNRRTVRLWQVAQPFLDPRRHDYPQTITGSRVTVPLAELDSIAAKRRIILTDGRITQVATVAGAAAMPADAGGEPAVLAIDVAAPLAVPLDGAATVLLGNVVHASHGETLAEEILGDGDAATPLQRFALKRAPVTRRAAAGALRGVPDITVLVGDEAWTPVETLFGRGPAERIYVLEEAEDGTTIVQFGDGLNGARLPTGAGNIRVRYRIGLGLAGQVRAAQLSVPLTRPPGLREATNPLPAGGGADPEDAESARRNAPRKVLTFGRAISLRDLEALAIESGLAAQARADWIWSGIERLAHLTVAAPGGAAPSADTLAKLAAVLDAARDTTRRLLIGAVRRVPVRIAGLVFIEDAFVRDAVMEAARGALAALLAPDSLGIAMPLHRSDVIAALQGVRGVKGVDLDALGLRGDPGWTAAQRQARDLAPGPLQQHLRLFPARASASAVGDPLAKPAPGTVLPRILPAEQAFAETTDILLFASGGLA</sequence>
<evidence type="ECO:0000259" key="2">
    <source>
        <dbReference type="Pfam" id="PF26607"/>
    </source>
</evidence>
<accession>A0A9X9X8Z0</accession>
<evidence type="ECO:0000313" key="4">
    <source>
        <dbReference type="Proteomes" id="UP001138709"/>
    </source>
</evidence>